<keyword evidence="1" id="KW-0121">Carboxypeptidase</keyword>
<keyword evidence="2" id="KW-1185">Reference proteome</keyword>
<organism evidence="1 2">
    <name type="scientific">Aquimarina brevivitae</name>
    <dbReference type="NCBI Taxonomy" id="323412"/>
    <lineage>
        <taxon>Bacteria</taxon>
        <taxon>Pseudomonadati</taxon>
        <taxon>Bacteroidota</taxon>
        <taxon>Flavobacteriia</taxon>
        <taxon>Flavobacteriales</taxon>
        <taxon>Flavobacteriaceae</taxon>
        <taxon>Aquimarina</taxon>
    </lineage>
</organism>
<dbReference type="GO" id="GO:0004180">
    <property type="term" value="F:carboxypeptidase activity"/>
    <property type="evidence" value="ECO:0007669"/>
    <property type="project" value="UniProtKB-KW"/>
</dbReference>
<proteinExistence type="predicted"/>
<dbReference type="RefSeq" id="WP_165389054.1">
    <property type="nucleotide sequence ID" value="NZ_SGXE01000002.1"/>
</dbReference>
<dbReference type="Pfam" id="PF13620">
    <property type="entry name" value="CarboxypepD_reg"/>
    <property type="match status" value="1"/>
</dbReference>
<dbReference type="AlphaFoldDB" id="A0A4Q7P2N6"/>
<accession>A0A4Q7P2N6</accession>
<dbReference type="InterPro" id="IPR008969">
    <property type="entry name" value="CarboxyPept-like_regulatory"/>
</dbReference>
<protein>
    <submittedName>
        <fullName evidence="1">Carboxypeptidase-like protein</fullName>
    </submittedName>
</protein>
<evidence type="ECO:0000313" key="1">
    <source>
        <dbReference type="EMBL" id="RZS93877.1"/>
    </source>
</evidence>
<dbReference type="SUPFAM" id="SSF49464">
    <property type="entry name" value="Carboxypeptidase regulatory domain-like"/>
    <property type="match status" value="1"/>
</dbReference>
<gene>
    <name evidence="1" type="ORF">EV197_2458</name>
</gene>
<keyword evidence="1" id="KW-0378">Hydrolase</keyword>
<comment type="caution">
    <text evidence="1">The sequence shown here is derived from an EMBL/GenBank/DDBJ whole genome shotgun (WGS) entry which is preliminary data.</text>
</comment>
<name>A0A4Q7P2N6_9FLAO</name>
<sequence>MNRTYVLYILFLFTTHITFSQSIIKGKVTDSIGQPIISANVLLQTNSTNTILAYDYTDQNGDFRIESDNIGQLVLRISALGYTPKELQLNLTASGTIIKESIQLYNEPFALEEVIIQSDAPITVKRDTIVFNASSFTDGTEDVVEDLLKKLPGIKVSEEGNITVQGKSIEKVMVEGDDLFEKGYKLLTKNLNSEVISKVEVLENFSDNPLLKGIEDSDKVALNLTIKEGRKSTLFGNASLGLGTRQFYENRLNLISFNKKTKYYLFGNLNNTGVDPTGDIYALLNPGLFGGITYIGDDQQAIEFTDIGTFRPNLKDNRINFNNAEFASINGIYNPSDKLKIKGLAFFNSDENDFFSNLTSNYLIGEDSFINTEDREVKRKSINGFGKWDVISDLSKRSRLAYTGKYQIGNTDSFSNLIFNEEAINEELQNESRFFDQRFTYTHRNSDHKAFLLTGRYIYDSKPQIYQTDTYIFDELFSNSDDINGVLQKSTNNLHFLGIEGNYVISGDKTNIDLKFGYSNSKNDLHSDFLFLDTNNEVRNAGEEFSNDLEFLLDDIYANFRYRYALGKLKLSLTLETHQIISTVKQEGERSTENPFYTIPTIGINWSLNERNKLTALYRYTTTNFSLNQLYSNYILTDFRSFKRGTGNFDQLNGSLFLSNYTYGNWDDEFLINASFLYQKDDNYTSSNSLIRQNFSLNETIILNDKDFYSLSVNIDKFINKLSSNIKVNGGVSSTNFENIVNNSELRKITTSTYTYGMELRSVFNGMFNFHIGTKWMNSIVEINTTNTNLNNESFLDVTLDFSKKLKFSLTNERYYFGNLAKDNRVFYFSDFNAQYTIKKNTLTLKFTAQNIWNTDTYANFYIGDTSELRTEYRLLPRYFLLKMDFRF</sequence>
<dbReference type="SUPFAM" id="SSF56935">
    <property type="entry name" value="Porins"/>
    <property type="match status" value="1"/>
</dbReference>
<reference evidence="1 2" key="1">
    <citation type="submission" date="2019-02" db="EMBL/GenBank/DDBJ databases">
        <title>Genomic Encyclopedia of Type Strains, Phase IV (KMG-IV): sequencing the most valuable type-strain genomes for metagenomic binning, comparative biology and taxonomic classification.</title>
        <authorList>
            <person name="Goeker M."/>
        </authorList>
    </citation>
    <scope>NUCLEOTIDE SEQUENCE [LARGE SCALE GENOMIC DNA]</scope>
    <source>
        <strain evidence="1 2">DSM 17196</strain>
    </source>
</reference>
<dbReference type="Proteomes" id="UP000292262">
    <property type="component" value="Unassembled WGS sequence"/>
</dbReference>
<keyword evidence="1" id="KW-0645">Protease</keyword>
<dbReference type="EMBL" id="SGXE01000002">
    <property type="protein sequence ID" value="RZS93877.1"/>
    <property type="molecule type" value="Genomic_DNA"/>
</dbReference>
<dbReference type="Gene3D" id="2.60.40.1120">
    <property type="entry name" value="Carboxypeptidase-like, regulatory domain"/>
    <property type="match status" value="1"/>
</dbReference>
<evidence type="ECO:0000313" key="2">
    <source>
        <dbReference type="Proteomes" id="UP000292262"/>
    </source>
</evidence>